<keyword evidence="2" id="KW-1185">Reference proteome</keyword>
<protein>
    <submittedName>
        <fullName evidence="1">Uncharacterized protein</fullName>
    </submittedName>
</protein>
<proteinExistence type="predicted"/>
<dbReference type="Proteomes" id="UP000607796">
    <property type="component" value="Unassembled WGS sequence"/>
</dbReference>
<reference evidence="1 2" key="1">
    <citation type="journal article" date="2021" name="Int. J. Syst. Evol. Microbiol.">
        <title>Salipiger mangrovisoli sp. nov., isolated from mangrove soil and the proposal for the reclassification of Paraphaeobacter pallidus as Salipiger pallidus comb. nov.</title>
        <authorList>
            <person name="Du J."/>
            <person name="Liu Y."/>
            <person name="Pei T."/>
            <person name="Deng M.R."/>
            <person name="Zhu H."/>
        </authorList>
    </citation>
    <scope>NUCLEOTIDE SEQUENCE [LARGE SCALE GENOMIC DNA]</scope>
    <source>
        <strain evidence="1 2">6D45A</strain>
    </source>
</reference>
<sequence>MLESIRHSMRVIGDRIAFLNNRRPDRALALRTPAEAFRLAALPAQSPLCRYRAAEREASRLSRAHEARIKCGANPVRPTREGRLSKVPFSFWGQALGLAVE</sequence>
<evidence type="ECO:0000313" key="2">
    <source>
        <dbReference type="Proteomes" id="UP000607796"/>
    </source>
</evidence>
<name>A0ABR9WW58_9RHOB</name>
<dbReference type="RefSeq" id="WP_194132847.1">
    <property type="nucleotide sequence ID" value="NZ_JADFFK010000001.1"/>
</dbReference>
<gene>
    <name evidence="1" type="ORF">IQ782_01560</name>
</gene>
<comment type="caution">
    <text evidence="1">The sequence shown here is derived from an EMBL/GenBank/DDBJ whole genome shotgun (WGS) entry which is preliminary data.</text>
</comment>
<organism evidence="1 2">
    <name type="scientific">Salipiger mangrovisoli</name>
    <dbReference type="NCBI Taxonomy" id="2865933"/>
    <lineage>
        <taxon>Bacteria</taxon>
        <taxon>Pseudomonadati</taxon>
        <taxon>Pseudomonadota</taxon>
        <taxon>Alphaproteobacteria</taxon>
        <taxon>Rhodobacterales</taxon>
        <taxon>Roseobacteraceae</taxon>
        <taxon>Salipiger</taxon>
    </lineage>
</organism>
<accession>A0ABR9WW58</accession>
<evidence type="ECO:0000313" key="1">
    <source>
        <dbReference type="EMBL" id="MBE9635517.1"/>
    </source>
</evidence>
<dbReference type="EMBL" id="JADFFK010000001">
    <property type="protein sequence ID" value="MBE9635517.1"/>
    <property type="molecule type" value="Genomic_DNA"/>
</dbReference>